<sequence length="280" mass="30790">MLLPFNRFVRPHRFLSTLQTSTHSSSPPLSSNLNERKRTGLLAVKIGMISVWDYYGVAHGCTVLQVEKCQVTQVKTSDIHGFNALQLGVGLRKPRNVVKPLMGHLNKAGVPPKRQLQEFRVSEDALLAAGTTLTAMHFVPGQYVDVCGTSKGKGFQGVMKLHNFAGQPASHGNSKTHRHMGSTGQCQDPGRVFKGKKMPGRMGNKRVTRDNLWIVKIDTVRNLLYVKGSVPGTKGSIVRVTDARKKTPTASLPFPTFVTQEELPAELVAPHGTTDPYHYD</sequence>
<dbReference type="Pfam" id="PF00297">
    <property type="entry name" value="Ribosomal_L3"/>
    <property type="match status" value="1"/>
</dbReference>
<name>F0WWS6_9STRA</name>
<accession>F0WWS6</accession>
<dbReference type="Gene3D" id="2.40.30.10">
    <property type="entry name" value="Translation factors"/>
    <property type="match status" value="1"/>
</dbReference>
<proteinExistence type="inferred from homology"/>
<feature type="region of interest" description="Disordered" evidence="6">
    <location>
        <begin position="168"/>
        <end position="201"/>
    </location>
</feature>
<comment type="similarity">
    <text evidence="1">Belongs to the universal ribosomal protein uL3 family.</text>
</comment>
<evidence type="ECO:0000256" key="6">
    <source>
        <dbReference type="SAM" id="MobiDB-lite"/>
    </source>
</evidence>
<dbReference type="HAMAP" id="MF_01325_B">
    <property type="entry name" value="Ribosomal_uL3_B"/>
    <property type="match status" value="1"/>
</dbReference>
<dbReference type="AlphaFoldDB" id="F0WWS6"/>
<dbReference type="NCBIfam" id="TIGR03625">
    <property type="entry name" value="L3_bact"/>
    <property type="match status" value="1"/>
</dbReference>
<evidence type="ECO:0000256" key="4">
    <source>
        <dbReference type="ARBA" id="ARBA00035209"/>
    </source>
</evidence>
<keyword evidence="3" id="KW-0687">Ribonucleoprotein</keyword>
<dbReference type="GO" id="GO:0005762">
    <property type="term" value="C:mitochondrial large ribosomal subunit"/>
    <property type="evidence" value="ECO:0007669"/>
    <property type="project" value="TreeGrafter"/>
</dbReference>
<dbReference type="GO" id="GO:0006412">
    <property type="term" value="P:translation"/>
    <property type="evidence" value="ECO:0007669"/>
    <property type="project" value="InterPro"/>
</dbReference>
<evidence type="ECO:0000256" key="3">
    <source>
        <dbReference type="ARBA" id="ARBA00023274"/>
    </source>
</evidence>
<dbReference type="InterPro" id="IPR009000">
    <property type="entry name" value="Transl_B-barrel_sf"/>
</dbReference>
<dbReference type="SUPFAM" id="SSF50447">
    <property type="entry name" value="Translation proteins"/>
    <property type="match status" value="1"/>
</dbReference>
<evidence type="ECO:0000256" key="5">
    <source>
        <dbReference type="ARBA" id="ARBA00035503"/>
    </source>
</evidence>
<gene>
    <name evidence="7" type="primary">AlNc14C330G10689</name>
    <name evidence="7" type="ORF">ALNC14_120470</name>
</gene>
<dbReference type="EMBL" id="FR824375">
    <property type="protein sequence ID" value="CCA25903.1"/>
    <property type="molecule type" value="Genomic_DNA"/>
</dbReference>
<evidence type="ECO:0000313" key="7">
    <source>
        <dbReference type="EMBL" id="CCA25903.1"/>
    </source>
</evidence>
<dbReference type="PANTHER" id="PTHR11229">
    <property type="entry name" value="50S RIBOSOMAL PROTEIN L3"/>
    <property type="match status" value="1"/>
</dbReference>
<dbReference type="InterPro" id="IPR000597">
    <property type="entry name" value="Ribosomal_uL3"/>
</dbReference>
<dbReference type="Gene3D" id="3.30.160.810">
    <property type="match status" value="1"/>
</dbReference>
<dbReference type="FunFam" id="3.30.160.810:FF:000001">
    <property type="entry name" value="50S ribosomal protein L3"/>
    <property type="match status" value="1"/>
</dbReference>
<dbReference type="HOGENOM" id="CLU_044142_4_1_1"/>
<protein>
    <recommendedName>
        <fullName evidence="4">Large ribosomal subunit protein uL3m</fullName>
    </recommendedName>
    <alternativeName>
        <fullName evidence="5">50S ribosomal protein L3, chloroplastic</fullName>
    </alternativeName>
</protein>
<reference evidence="7" key="2">
    <citation type="submission" date="2011-02" db="EMBL/GenBank/DDBJ databases">
        <authorList>
            <person name="MacLean D."/>
        </authorList>
    </citation>
    <scope>NUCLEOTIDE SEQUENCE</scope>
</reference>
<reference evidence="7" key="1">
    <citation type="journal article" date="2011" name="PLoS Biol.">
        <title>Gene gain and loss during evolution of obligate parasitism in the white rust pathogen of Arabidopsis thaliana.</title>
        <authorList>
            <person name="Kemen E."/>
            <person name="Gardiner A."/>
            <person name="Schultz-Larsen T."/>
            <person name="Kemen A.C."/>
            <person name="Balmuth A.L."/>
            <person name="Robert-Seilaniantz A."/>
            <person name="Bailey K."/>
            <person name="Holub E."/>
            <person name="Studholme D.J."/>
            <person name="Maclean D."/>
            <person name="Jones J.D."/>
        </authorList>
    </citation>
    <scope>NUCLEOTIDE SEQUENCE</scope>
</reference>
<keyword evidence="2 7" id="KW-0689">Ribosomal protein</keyword>
<dbReference type="PANTHER" id="PTHR11229:SF8">
    <property type="entry name" value="LARGE RIBOSOMAL SUBUNIT PROTEIN UL3M"/>
    <property type="match status" value="1"/>
</dbReference>
<dbReference type="InterPro" id="IPR019927">
    <property type="entry name" value="Ribosomal_uL3_bac/org-type"/>
</dbReference>
<dbReference type="FunFam" id="2.40.30.10:FF:000004">
    <property type="entry name" value="50S ribosomal protein L3"/>
    <property type="match status" value="1"/>
</dbReference>
<evidence type="ECO:0000256" key="1">
    <source>
        <dbReference type="ARBA" id="ARBA00006540"/>
    </source>
</evidence>
<organism evidence="7">
    <name type="scientific">Albugo laibachii Nc14</name>
    <dbReference type="NCBI Taxonomy" id="890382"/>
    <lineage>
        <taxon>Eukaryota</taxon>
        <taxon>Sar</taxon>
        <taxon>Stramenopiles</taxon>
        <taxon>Oomycota</taxon>
        <taxon>Peronosporomycetes</taxon>
        <taxon>Albuginales</taxon>
        <taxon>Albuginaceae</taxon>
        <taxon>Albugo</taxon>
    </lineage>
</organism>
<evidence type="ECO:0000256" key="2">
    <source>
        <dbReference type="ARBA" id="ARBA00022980"/>
    </source>
</evidence>
<dbReference type="GO" id="GO:0003735">
    <property type="term" value="F:structural constituent of ribosome"/>
    <property type="evidence" value="ECO:0007669"/>
    <property type="project" value="InterPro"/>
</dbReference>